<dbReference type="Proteomes" id="UP000440041">
    <property type="component" value="Unassembled WGS sequence"/>
</dbReference>
<organism evidence="2 3">
    <name type="scientific">Bifidobacterium apri</name>
    <dbReference type="NCBI Taxonomy" id="1769423"/>
    <lineage>
        <taxon>Bacteria</taxon>
        <taxon>Bacillati</taxon>
        <taxon>Actinomycetota</taxon>
        <taxon>Actinomycetes</taxon>
        <taxon>Bifidobacteriales</taxon>
        <taxon>Bifidobacteriaceae</taxon>
        <taxon>Bifidobacterium</taxon>
    </lineage>
</organism>
<keyword evidence="3" id="KW-1185">Reference proteome</keyword>
<sequence>MSIFQQGNSFNEFMSHVGDMALANVAWTVCSLPVVTIGASTQALYEVARAIDNGEDNHVLKRFWTAFTRRFGTNLAIGVILLAFYALIGFDMWYTSSQSANGDMNAINYGVCAAIGIIGAICTAYVVPLASRSSRPVSQQFRCSAALVAAHPIPALVVVALAAIPVAIAVWVPGGLFFVGFFWGLLLTGCSSWLGVVVMRRQRVFDDPLVTADEAHNPLSAPSPTSRPSTN</sequence>
<feature type="transmembrane region" description="Helical" evidence="1">
    <location>
        <begin position="71"/>
        <end position="94"/>
    </location>
</feature>
<dbReference type="EMBL" id="WBSO01000004">
    <property type="protein sequence ID" value="KAB8299361.1"/>
    <property type="molecule type" value="Genomic_DNA"/>
</dbReference>
<dbReference type="GO" id="GO:0016740">
    <property type="term" value="F:transferase activity"/>
    <property type="evidence" value="ECO:0007669"/>
    <property type="project" value="UniProtKB-KW"/>
</dbReference>
<keyword evidence="2" id="KW-0808">Transferase</keyword>
<keyword evidence="1" id="KW-0472">Membrane</keyword>
<dbReference type="OrthoDB" id="9814991at2"/>
<proteinExistence type="predicted"/>
<dbReference type="InterPro" id="IPR006938">
    <property type="entry name" value="DUF624"/>
</dbReference>
<reference evidence="2 3" key="1">
    <citation type="submission" date="2019-09" db="EMBL/GenBank/DDBJ databases">
        <title>Characterization of the phylogenetic diversity of two novel species belonging to the genus Bifidobacterium: Bifidobacterium cebidarum sp. nov. and Bifidobacterium leontopitheci sp. nov.</title>
        <authorList>
            <person name="Lugli G.A."/>
            <person name="Duranti S."/>
            <person name="Milani C."/>
            <person name="Turroni F."/>
            <person name="Ventura M."/>
        </authorList>
    </citation>
    <scope>NUCLEOTIDE SEQUENCE [LARGE SCALE GENOMIC DNA]</scope>
    <source>
        <strain evidence="2 3">DSM 100238</strain>
    </source>
</reference>
<feature type="transmembrane region" description="Helical" evidence="1">
    <location>
        <begin position="106"/>
        <end position="127"/>
    </location>
</feature>
<name>A0A6A2WE42_9BIFI</name>
<dbReference type="RefSeq" id="WP_152355416.1">
    <property type="nucleotide sequence ID" value="NZ_JBHLXF010000029.1"/>
</dbReference>
<comment type="caution">
    <text evidence="2">The sequence shown here is derived from an EMBL/GenBank/DDBJ whole genome shotgun (WGS) entry which is preliminary data.</text>
</comment>
<protein>
    <submittedName>
        <fullName evidence="2">Transferase</fullName>
    </submittedName>
</protein>
<evidence type="ECO:0000313" key="3">
    <source>
        <dbReference type="Proteomes" id="UP000440041"/>
    </source>
</evidence>
<evidence type="ECO:0000256" key="1">
    <source>
        <dbReference type="SAM" id="Phobius"/>
    </source>
</evidence>
<gene>
    <name evidence="2" type="ORF">DSM100238_0793</name>
</gene>
<keyword evidence="1" id="KW-1133">Transmembrane helix</keyword>
<feature type="transmembrane region" description="Helical" evidence="1">
    <location>
        <begin position="148"/>
        <end position="171"/>
    </location>
</feature>
<dbReference type="Pfam" id="PF04854">
    <property type="entry name" value="DUF624"/>
    <property type="match status" value="1"/>
</dbReference>
<accession>A0A6A2WE42</accession>
<keyword evidence="1" id="KW-0812">Transmembrane</keyword>
<evidence type="ECO:0000313" key="2">
    <source>
        <dbReference type="EMBL" id="KAB8299361.1"/>
    </source>
</evidence>
<dbReference type="AlphaFoldDB" id="A0A6A2WE42"/>
<feature type="transmembrane region" description="Helical" evidence="1">
    <location>
        <begin position="177"/>
        <end position="199"/>
    </location>
</feature>